<dbReference type="AlphaFoldDB" id="A0A212RBZ4"/>
<evidence type="ECO:0000313" key="1">
    <source>
        <dbReference type="EMBL" id="SNB69748.1"/>
    </source>
</evidence>
<accession>A0A212RBZ4</accession>
<dbReference type="SUPFAM" id="SSF74650">
    <property type="entry name" value="Galactose mutarotase-like"/>
    <property type="match status" value="1"/>
</dbReference>
<dbReference type="Pfam" id="PF01263">
    <property type="entry name" value="Aldose_epim"/>
    <property type="match status" value="1"/>
</dbReference>
<dbReference type="GO" id="GO:0016853">
    <property type="term" value="F:isomerase activity"/>
    <property type="evidence" value="ECO:0007669"/>
    <property type="project" value="InterPro"/>
</dbReference>
<dbReference type="Gene3D" id="2.70.98.10">
    <property type="match status" value="1"/>
</dbReference>
<reference evidence="2" key="1">
    <citation type="submission" date="2017-06" db="EMBL/GenBank/DDBJ databases">
        <authorList>
            <person name="Varghese N."/>
            <person name="Submissions S."/>
        </authorList>
    </citation>
    <scope>NUCLEOTIDE SEQUENCE [LARGE SCALE GENOMIC DNA]</scope>
    <source>
        <strain evidence="2">DSM 137</strain>
    </source>
</reference>
<name>A0A212RBZ4_RHOAC</name>
<dbReference type="RefSeq" id="WP_088520394.1">
    <property type="nucleotide sequence ID" value="NZ_FYDG01000003.1"/>
</dbReference>
<organism evidence="1 2">
    <name type="scientific">Rhodoblastus acidophilus</name>
    <name type="common">Rhodopseudomonas acidophila</name>
    <dbReference type="NCBI Taxonomy" id="1074"/>
    <lineage>
        <taxon>Bacteria</taxon>
        <taxon>Pseudomonadati</taxon>
        <taxon>Pseudomonadota</taxon>
        <taxon>Alphaproteobacteria</taxon>
        <taxon>Hyphomicrobiales</taxon>
        <taxon>Rhodoblastaceae</taxon>
        <taxon>Rhodoblastus</taxon>
    </lineage>
</organism>
<gene>
    <name evidence="1" type="ORF">SAMN06265338_103283</name>
</gene>
<protein>
    <submittedName>
        <fullName evidence="1">Galactose mutarotase</fullName>
    </submittedName>
</protein>
<dbReference type="Proteomes" id="UP000198418">
    <property type="component" value="Unassembled WGS sequence"/>
</dbReference>
<evidence type="ECO:0000313" key="2">
    <source>
        <dbReference type="Proteomes" id="UP000198418"/>
    </source>
</evidence>
<dbReference type="EMBL" id="FYDG01000003">
    <property type="protein sequence ID" value="SNB69748.1"/>
    <property type="molecule type" value="Genomic_DNA"/>
</dbReference>
<keyword evidence="2" id="KW-1185">Reference proteome</keyword>
<dbReference type="GO" id="GO:0005975">
    <property type="term" value="P:carbohydrate metabolic process"/>
    <property type="evidence" value="ECO:0007669"/>
    <property type="project" value="InterPro"/>
</dbReference>
<dbReference type="InterPro" id="IPR008183">
    <property type="entry name" value="Aldose_1/G6P_1-epimerase"/>
</dbReference>
<dbReference type="InterPro" id="IPR011013">
    <property type="entry name" value="Gal_mutarotase_sf_dom"/>
</dbReference>
<proteinExistence type="predicted"/>
<dbReference type="InterPro" id="IPR014718">
    <property type="entry name" value="GH-type_carb-bd"/>
</dbReference>
<dbReference type="OrthoDB" id="9795355at2"/>
<sequence length="286" mass="31463">MTDVIEIACGDARARIALRGAELKSWRVGDDDLLWPGDPASWPDSSPLLFPVVGWTRDGIRVDGRRYPLGLHGFARAADFDVVAVAADRARLALRASAESFSLFPFKFCLTIDYGISANGLEIIAEVQNEDERPMPYAFGLHPGFRWPLPGASGRHEIVFDANEVAEVPVIAPGGLFSAETRAVPLQGRRLALEPDLFSEALCFLDARSRALDFRADDKVLRMEVENLPHFALWTLPGAKFLCLEAWTGHGDPVGFEGDLFQKPAMRVLAPGEKTRQAATFCWRAG</sequence>
<dbReference type="GO" id="GO:0030246">
    <property type="term" value="F:carbohydrate binding"/>
    <property type="evidence" value="ECO:0007669"/>
    <property type="project" value="InterPro"/>
</dbReference>